<dbReference type="PROSITE" id="PS51257">
    <property type="entry name" value="PROKAR_LIPOPROTEIN"/>
    <property type="match status" value="1"/>
</dbReference>
<sequence>MSDNREDSLNRKGTFGPPPLPSLGSCLGAQQAAYALLPEKGTISSGQHERDERDKIRKAKVGKALGSKPSRPPLKPKGNTFTFDEIGSKQTVKKLTRSQQRIEIARATRMRLNAERAAKTDSELPGEIGVNVVPVSPGVYSVAPTMAETPSPRSPPPERLPTLRAMRKIHRLC</sequence>
<organism evidence="2">
    <name type="scientific">Amphora coffeiformis</name>
    <dbReference type="NCBI Taxonomy" id="265554"/>
    <lineage>
        <taxon>Eukaryota</taxon>
        <taxon>Sar</taxon>
        <taxon>Stramenopiles</taxon>
        <taxon>Ochrophyta</taxon>
        <taxon>Bacillariophyta</taxon>
        <taxon>Bacillariophyceae</taxon>
        <taxon>Bacillariophycidae</taxon>
        <taxon>Thalassiophysales</taxon>
        <taxon>Catenulaceae</taxon>
        <taxon>Amphora</taxon>
    </lineage>
</organism>
<evidence type="ECO:0000256" key="1">
    <source>
        <dbReference type="SAM" id="MobiDB-lite"/>
    </source>
</evidence>
<proteinExistence type="predicted"/>
<dbReference type="EMBL" id="HBIM01017150">
    <property type="protein sequence ID" value="CAE0416182.1"/>
    <property type="molecule type" value="Transcribed_RNA"/>
</dbReference>
<feature type="region of interest" description="Disordered" evidence="1">
    <location>
        <begin position="38"/>
        <end position="82"/>
    </location>
</feature>
<protein>
    <submittedName>
        <fullName evidence="2">Uncharacterized protein</fullName>
    </submittedName>
</protein>
<feature type="region of interest" description="Disordered" evidence="1">
    <location>
        <begin position="1"/>
        <end position="26"/>
    </location>
</feature>
<gene>
    <name evidence="2" type="ORF">ACOF00016_LOCUS13241</name>
</gene>
<accession>A0A7S3L9P0</accession>
<dbReference type="AlphaFoldDB" id="A0A7S3L9P0"/>
<name>A0A7S3L9P0_9STRA</name>
<reference evidence="2" key="1">
    <citation type="submission" date="2021-01" db="EMBL/GenBank/DDBJ databases">
        <authorList>
            <person name="Corre E."/>
            <person name="Pelletier E."/>
            <person name="Niang G."/>
            <person name="Scheremetjew M."/>
            <person name="Finn R."/>
            <person name="Kale V."/>
            <person name="Holt S."/>
            <person name="Cochrane G."/>
            <person name="Meng A."/>
            <person name="Brown T."/>
            <person name="Cohen L."/>
        </authorList>
    </citation>
    <scope>NUCLEOTIDE SEQUENCE</scope>
    <source>
        <strain evidence="2">CCMP127</strain>
    </source>
</reference>
<evidence type="ECO:0000313" key="2">
    <source>
        <dbReference type="EMBL" id="CAE0416182.1"/>
    </source>
</evidence>
<feature type="compositionally biased region" description="Basic and acidic residues" evidence="1">
    <location>
        <begin position="1"/>
        <end position="10"/>
    </location>
</feature>